<proteinExistence type="predicted"/>
<evidence type="ECO:0000256" key="1">
    <source>
        <dbReference type="SAM" id="MobiDB-lite"/>
    </source>
</evidence>
<reference evidence="2 3" key="1">
    <citation type="submission" date="2016-10" db="EMBL/GenBank/DDBJ databases">
        <authorList>
            <person name="de Groot N.N."/>
        </authorList>
    </citation>
    <scope>NUCLEOTIDE SEQUENCE [LARGE SCALE GENOMIC DNA]</scope>
    <source>
        <strain evidence="2 3">CGMCC 4.3510</strain>
    </source>
</reference>
<dbReference type="OrthoDB" id="9898653at2"/>
<feature type="compositionally biased region" description="Basic and acidic residues" evidence="1">
    <location>
        <begin position="29"/>
        <end position="47"/>
    </location>
</feature>
<sequence length="105" mass="11375">MADDTDFPPELIAAQKRSHQAWAAVEEHRTAVDTARRAEAEPVKDAPKWTSPHLRPWTEDEDARHEELMIEASAAAEALHVAIAAAGVGHAIDTIQGLHKAARAA</sequence>
<dbReference type="RefSeq" id="WP_093714179.1">
    <property type="nucleotide sequence ID" value="NZ_FONG01000008.1"/>
</dbReference>
<dbReference type="EMBL" id="FONG01000008">
    <property type="protein sequence ID" value="SFF11222.1"/>
    <property type="molecule type" value="Genomic_DNA"/>
</dbReference>
<protein>
    <submittedName>
        <fullName evidence="2">Uncharacterized protein</fullName>
    </submittedName>
</protein>
<dbReference type="Proteomes" id="UP000199323">
    <property type="component" value="Unassembled WGS sequence"/>
</dbReference>
<accession>A0A1I2G106</accession>
<gene>
    <name evidence="2" type="ORF">SAMN05216251_108205</name>
</gene>
<name>A0A1I2G106_9ACTN</name>
<dbReference type="AlphaFoldDB" id="A0A1I2G106"/>
<keyword evidence="3" id="KW-1185">Reference proteome</keyword>
<organism evidence="2 3">
    <name type="scientific">Actinacidiphila alni</name>
    <dbReference type="NCBI Taxonomy" id="380248"/>
    <lineage>
        <taxon>Bacteria</taxon>
        <taxon>Bacillati</taxon>
        <taxon>Actinomycetota</taxon>
        <taxon>Actinomycetes</taxon>
        <taxon>Kitasatosporales</taxon>
        <taxon>Streptomycetaceae</taxon>
        <taxon>Actinacidiphila</taxon>
    </lineage>
</organism>
<feature type="region of interest" description="Disordered" evidence="1">
    <location>
        <begin position="29"/>
        <end position="57"/>
    </location>
</feature>
<dbReference type="STRING" id="380248.SAMN05216251_108205"/>
<evidence type="ECO:0000313" key="3">
    <source>
        <dbReference type="Proteomes" id="UP000199323"/>
    </source>
</evidence>
<evidence type="ECO:0000313" key="2">
    <source>
        <dbReference type="EMBL" id="SFF11222.1"/>
    </source>
</evidence>